<proteinExistence type="predicted"/>
<sequence>MPIIDLKPIENEHQKSLFINHLDALIQTYQHSSFGRSYVDSTKNFVNETEVQVSIDSVDGAILIKIVSDLKNRLLHIEYEDLNNNVLTEKITALIQTALLKSLGSVKQSFYRRFHYTYFGEQLDGEYWVKGVRIAPVYYDEETKQIRNIERYFSIELEVAAIDEHDANAISNEMADIYAARLSLFLDVGISPPRSEQKWFLSENYIESSILRQTGYYGYDHKLERMPKKKEICKLGAYHESLHPYLHYVGETLKLPTETRKIFSALEKSDQLLQLAFNKCCFLYQQALTAGRYYPTVELSYLVAAIDALTKCESEKLIHFGEFIRFYSGADGNVDEFIDFMHGTVRSAHFHAGEFSIGEYSYTRLSTIRYSDVNKKMLEHNYRTCRKLIRNAIANWCQLLINNTCESA</sequence>
<evidence type="ECO:0000313" key="1">
    <source>
        <dbReference type="EMBL" id="MCT7945502.1"/>
    </source>
</evidence>
<reference evidence="1" key="1">
    <citation type="journal article" date="2023" name="Int. J. Syst. Evol. Microbiol.">
        <title>&lt;i&gt;Shewanella septentrionalis&lt;/i&gt; sp. nov. and &lt;i&gt;Shewanella holmiensis&lt;/i&gt; sp. nov., isolated from Baltic Sea water and sediments.</title>
        <authorList>
            <person name="Martin-Rodriguez A.J."/>
            <person name="Thorell K."/>
            <person name="Joffre E."/>
            <person name="Jensie-Markopoulos S."/>
            <person name="Moore E.R.B."/>
            <person name="Sjoling A."/>
        </authorList>
    </citation>
    <scope>NUCLEOTIDE SEQUENCE</scope>
    <source>
        <strain evidence="1">SP1W3</strain>
    </source>
</reference>
<dbReference type="Proteomes" id="UP001155604">
    <property type="component" value="Unassembled WGS sequence"/>
</dbReference>
<dbReference type="EMBL" id="JAMTCC010000012">
    <property type="protein sequence ID" value="MCT7945502.1"/>
    <property type="molecule type" value="Genomic_DNA"/>
</dbReference>
<dbReference type="AlphaFoldDB" id="A0A9X2WTY4"/>
<organism evidence="1 2">
    <name type="scientific">Shewanella septentrionalis</name>
    <dbReference type="NCBI Taxonomy" id="2952223"/>
    <lineage>
        <taxon>Bacteria</taxon>
        <taxon>Pseudomonadati</taxon>
        <taxon>Pseudomonadota</taxon>
        <taxon>Gammaproteobacteria</taxon>
        <taxon>Alteromonadales</taxon>
        <taxon>Shewanellaceae</taxon>
        <taxon>Shewanella</taxon>
    </lineage>
</organism>
<gene>
    <name evidence="1" type="ORF">NE536_08995</name>
</gene>
<protein>
    <submittedName>
        <fullName evidence="1">Uncharacterized protein</fullName>
    </submittedName>
</protein>
<dbReference type="RefSeq" id="WP_259509293.1">
    <property type="nucleotide sequence ID" value="NZ_JAMTCC010000012.1"/>
</dbReference>
<comment type="caution">
    <text evidence="1">The sequence shown here is derived from an EMBL/GenBank/DDBJ whole genome shotgun (WGS) entry which is preliminary data.</text>
</comment>
<accession>A0A9X2WTY4</accession>
<name>A0A9X2WTY4_9GAMM</name>
<evidence type="ECO:0000313" key="2">
    <source>
        <dbReference type="Proteomes" id="UP001155604"/>
    </source>
</evidence>
<keyword evidence="2" id="KW-1185">Reference proteome</keyword>